<proteinExistence type="inferred from homology"/>
<dbReference type="UniPathway" id="UPA00895">
    <property type="reaction ID" value="UER00870"/>
</dbReference>
<evidence type="ECO:0000256" key="5">
    <source>
        <dbReference type="ARBA" id="ARBA00022729"/>
    </source>
</evidence>
<evidence type="ECO:0000256" key="4">
    <source>
        <dbReference type="ARBA" id="ARBA00022709"/>
    </source>
</evidence>
<organism evidence="17 18">
    <name type="scientific">Acetobacter syzygii</name>
    <dbReference type="NCBI Taxonomy" id="146476"/>
    <lineage>
        <taxon>Bacteria</taxon>
        <taxon>Pseudomonadati</taxon>
        <taxon>Pseudomonadota</taxon>
        <taxon>Alphaproteobacteria</taxon>
        <taxon>Acetobacterales</taxon>
        <taxon>Acetobacteraceae</taxon>
        <taxon>Acetobacter</taxon>
    </lineage>
</organism>
<dbReference type="GO" id="GO:0009308">
    <property type="term" value="P:amine metabolic process"/>
    <property type="evidence" value="ECO:0007669"/>
    <property type="project" value="UniProtKB-UniRule"/>
</dbReference>
<name>A0A270BZ37_9PROT</name>
<dbReference type="AlphaFoldDB" id="A0A270BZ37"/>
<feature type="disulfide bond" evidence="13">
    <location>
        <begin position="91"/>
        <end position="177"/>
    </location>
</feature>
<keyword evidence="8 10" id="KW-0560">Oxidoreductase</keyword>
<feature type="modified residue" description="Tryptophylquinone" evidence="15">
    <location>
        <position position="112"/>
    </location>
</feature>
<feature type="active site" description="Proton acceptor" evidence="11">
    <location>
        <position position="131"/>
    </location>
</feature>
<feature type="disulfide bond" evidence="13">
    <location>
        <begin position="78"/>
        <end position="146"/>
    </location>
</feature>
<comment type="pathway">
    <text evidence="10">One-carbon metabolism; methylamine degradation; formaldehyde from methylamine: step 1/1.</text>
</comment>
<gene>
    <name evidence="17" type="ORF">B9K05_01380</name>
</gene>
<evidence type="ECO:0000313" key="17">
    <source>
        <dbReference type="EMBL" id="PAL29326.1"/>
    </source>
</evidence>
<keyword evidence="18" id="KW-1185">Reference proteome</keyword>
<feature type="disulfide bond" evidence="13">
    <location>
        <begin position="94"/>
        <end position="138"/>
    </location>
</feature>
<dbReference type="Gene3D" id="2.60.30.10">
    <property type="entry name" value="Methylamine/Aralkylamine dehydrogenase light chain"/>
    <property type="match status" value="1"/>
</dbReference>
<dbReference type="SUPFAM" id="SSF57561">
    <property type="entry name" value="Methylamine dehydrogenase, L chain"/>
    <property type="match status" value="1"/>
</dbReference>
<dbReference type="PIRSF" id="PIRSF000192">
    <property type="entry name" value="Amine_dh_beta"/>
    <property type="match status" value="1"/>
</dbReference>
<evidence type="ECO:0000259" key="16">
    <source>
        <dbReference type="Pfam" id="PF02975"/>
    </source>
</evidence>
<feature type="disulfide bond" evidence="13">
    <location>
        <begin position="133"/>
        <end position="167"/>
    </location>
</feature>
<feature type="cross-link" description="Tryptophan tryptophylquinone (Trp-Trp)" evidence="14">
    <location>
        <begin position="112"/>
        <end position="166"/>
    </location>
</feature>
<evidence type="ECO:0000256" key="12">
    <source>
        <dbReference type="PIRSR" id="PIRSR000192-2"/>
    </source>
</evidence>
<dbReference type="RefSeq" id="WP_084597117.1">
    <property type="nucleotide sequence ID" value="NZ_BAMZ01000027.1"/>
</dbReference>
<feature type="disulfide bond" evidence="13">
    <location>
        <begin position="84"/>
        <end position="116"/>
    </location>
</feature>
<evidence type="ECO:0000256" key="9">
    <source>
        <dbReference type="ARBA" id="ARBA00023157"/>
    </source>
</evidence>
<evidence type="ECO:0000256" key="10">
    <source>
        <dbReference type="PIRNR" id="PIRNR000192"/>
    </source>
</evidence>
<dbReference type="GO" id="GO:0030058">
    <property type="term" value="F:aliphatic amine dehydrogenase activity"/>
    <property type="evidence" value="ECO:0007669"/>
    <property type="project" value="UniProtKB-UniRule"/>
</dbReference>
<comment type="catalytic activity">
    <reaction evidence="10">
        <text>2 oxidized [amicyanin] + methylamine + H2O = 2 reduced [amicyanin] + formaldehyde + NH4(+) + 2 H(+)</text>
        <dbReference type="Rhea" id="RHEA:30207"/>
        <dbReference type="Rhea" id="RHEA-COMP:11100"/>
        <dbReference type="Rhea" id="RHEA-COMP:11101"/>
        <dbReference type="ChEBI" id="CHEBI:15377"/>
        <dbReference type="ChEBI" id="CHEBI:15378"/>
        <dbReference type="ChEBI" id="CHEBI:16842"/>
        <dbReference type="ChEBI" id="CHEBI:28938"/>
        <dbReference type="ChEBI" id="CHEBI:29036"/>
        <dbReference type="ChEBI" id="CHEBI:49552"/>
        <dbReference type="ChEBI" id="CHEBI:59338"/>
        <dbReference type="EC" id="1.4.9.1"/>
    </reaction>
</comment>
<sequence>MRVPLFDRVTETFTRHLASHSPRRQFLARFSTLVAGSGAFPLLPVQRAQAESRTVPPVQPNIASDFDRLAQSTDPTKCNYWRHCAIDGVLCGCCGGGVHTCPPGTQPSPVSWIGTCRNPSDGRQYVIAYRDCCGRTTCASTPDCHCNTADREMPIYRPQASNDIIWCFGTTSTAYHCSTAAIVGQA</sequence>
<dbReference type="GO" id="GO:0042597">
    <property type="term" value="C:periplasmic space"/>
    <property type="evidence" value="ECO:0007669"/>
    <property type="project" value="UniProtKB-SubCell"/>
</dbReference>
<evidence type="ECO:0000256" key="7">
    <source>
        <dbReference type="ARBA" id="ARBA00022982"/>
    </source>
</evidence>
<evidence type="ECO:0000313" key="18">
    <source>
        <dbReference type="Proteomes" id="UP000216033"/>
    </source>
</evidence>
<comment type="similarity">
    <text evidence="2 10">Belongs to the aromatic amine dehydrogenase light chain family.</text>
</comment>
<dbReference type="EMBL" id="NDFP01000001">
    <property type="protein sequence ID" value="PAL29326.1"/>
    <property type="molecule type" value="Genomic_DNA"/>
</dbReference>
<comment type="caution">
    <text evidence="17">The sequence shown here is derived from an EMBL/GenBank/DDBJ whole genome shotgun (WGS) entry which is preliminary data.</text>
</comment>
<evidence type="ECO:0000256" key="6">
    <source>
        <dbReference type="ARBA" id="ARBA00022764"/>
    </source>
</evidence>
<feature type="domain" description="Methylamine/Aralkylamine dehydrogenase light chain C-terminal" evidence="16">
    <location>
        <begin position="71"/>
        <end position="185"/>
    </location>
</feature>
<comment type="function">
    <text evidence="10">Methylamine dehydrogenase carries out the oxidation of methylamine. Electrons are passed from methylamine dehydrogenase to amicyanin.</text>
</comment>
<feature type="active site" description="Tryptophylquinone 6'-substrate hemiaminal intermediate" evidence="11">
    <location>
        <position position="112"/>
    </location>
</feature>
<dbReference type="InterPro" id="IPR013504">
    <property type="entry name" value="MADH/AADH_Ltc_C_dom"/>
</dbReference>
<dbReference type="EC" id="1.4.9.1" evidence="10"/>
<feature type="binding site" evidence="12">
    <location>
        <begin position="162"/>
        <end position="164"/>
    </location>
    <ligand>
        <name>substrate</name>
    </ligand>
</feature>
<protein>
    <recommendedName>
        <fullName evidence="10">Methylamine dehydrogenase (amicyanin)</fullName>
        <ecNumber evidence="10">1.4.9.1</ecNumber>
    </recommendedName>
</protein>
<evidence type="ECO:0000256" key="15">
    <source>
        <dbReference type="PIRSR" id="PIRSR000192-6"/>
    </source>
</evidence>
<feature type="disulfide bond" evidence="13">
    <location>
        <begin position="93"/>
        <end position="144"/>
    </location>
</feature>
<evidence type="ECO:0000256" key="3">
    <source>
        <dbReference type="ARBA" id="ARBA00022448"/>
    </source>
</evidence>
<dbReference type="GO" id="GO:0052876">
    <property type="term" value="F:methylamine dehydrogenase (amicyanin) activity"/>
    <property type="evidence" value="ECO:0007669"/>
    <property type="project" value="UniProtKB-EC"/>
</dbReference>
<evidence type="ECO:0000256" key="13">
    <source>
        <dbReference type="PIRSR" id="PIRSR000192-4"/>
    </source>
</evidence>
<reference evidence="17 18" key="1">
    <citation type="submission" date="2017-04" db="EMBL/GenBank/DDBJ databases">
        <title>Kefir bacterial isolates.</title>
        <authorList>
            <person name="Kim Y."/>
            <person name="Blasche S."/>
            <person name="Patil K.R."/>
        </authorList>
    </citation>
    <scope>NUCLEOTIDE SEQUENCE [LARGE SCALE GENOMIC DNA]</scope>
    <source>
        <strain evidence="17 18">KR-2</strain>
    </source>
</reference>
<dbReference type="OrthoDB" id="7628766at2"/>
<dbReference type="InterPro" id="IPR036560">
    <property type="entry name" value="MADH/AADH_L_sf"/>
</dbReference>
<evidence type="ECO:0000256" key="8">
    <source>
        <dbReference type="ARBA" id="ARBA00023002"/>
    </source>
</evidence>
<dbReference type="Proteomes" id="UP000216033">
    <property type="component" value="Unassembled WGS sequence"/>
</dbReference>
<feature type="binding site" evidence="12">
    <location>
        <position position="87"/>
    </location>
    <ligand>
        <name>substrate</name>
    </ligand>
</feature>
<comment type="subunit">
    <text evidence="10">Heterotetramer of two light and two heavy chains.</text>
</comment>
<dbReference type="GeneID" id="98303341"/>
<comment type="subcellular location">
    <subcellularLocation>
        <location evidence="1 10">Periplasm</location>
    </subcellularLocation>
</comment>
<feature type="disulfide bond" evidence="13">
    <location>
        <begin position="101"/>
        <end position="132"/>
    </location>
</feature>
<dbReference type="InterPro" id="IPR016008">
    <property type="entry name" value="Amine_DH_Ltc"/>
</dbReference>
<accession>A0A270BZ37</accession>
<keyword evidence="7 10" id="KW-0249">Electron transport</keyword>
<keyword evidence="5" id="KW-0732">Signal</keyword>
<evidence type="ECO:0000256" key="2">
    <source>
        <dbReference type="ARBA" id="ARBA00010711"/>
    </source>
</evidence>
<keyword evidence="3 10" id="KW-0813">Transport</keyword>
<keyword evidence="4" id="KW-0824">TTQ</keyword>
<dbReference type="Pfam" id="PF02975">
    <property type="entry name" value="Me-amine-dh_L"/>
    <property type="match status" value="1"/>
</dbReference>
<evidence type="ECO:0000256" key="11">
    <source>
        <dbReference type="PIRSR" id="PIRSR000192-1"/>
    </source>
</evidence>
<evidence type="ECO:0000256" key="1">
    <source>
        <dbReference type="ARBA" id="ARBA00004418"/>
    </source>
</evidence>
<evidence type="ECO:0000256" key="14">
    <source>
        <dbReference type="PIRSR" id="PIRSR000192-5"/>
    </source>
</evidence>
<keyword evidence="9" id="KW-1015">Disulfide bond</keyword>
<keyword evidence="6 10" id="KW-0574">Periplasm</keyword>